<comment type="caution">
    <text evidence="2">The sequence shown here is derived from an EMBL/GenBank/DDBJ whole genome shotgun (WGS) entry which is preliminary data.</text>
</comment>
<evidence type="ECO:0000313" key="3">
    <source>
        <dbReference type="Proteomes" id="UP000197666"/>
    </source>
</evidence>
<evidence type="ECO:0000313" key="2">
    <source>
        <dbReference type="EMBL" id="TPR03957.1"/>
    </source>
</evidence>
<protein>
    <submittedName>
        <fullName evidence="2">SNARE domain family protein</fullName>
    </submittedName>
</protein>
<dbReference type="Proteomes" id="UP000197666">
    <property type="component" value="Unassembled WGS sequence"/>
</dbReference>
<dbReference type="EMBL" id="NKJJ02000006">
    <property type="protein sequence ID" value="TPR03957.1"/>
    <property type="molecule type" value="Genomic_DNA"/>
</dbReference>
<accession>A0A505HSP6</accession>
<proteinExistence type="predicted"/>
<gene>
    <name evidence="2" type="ORF">CAN33_002730</name>
</gene>
<dbReference type="AlphaFoldDB" id="A0A505HSP6"/>
<feature type="region of interest" description="Disordered" evidence="1">
    <location>
        <begin position="1"/>
        <end position="42"/>
    </location>
</feature>
<sequence length="42" mass="4287">MAGEKGHIPAAATSVSDHYLGSGLRPPPANGPLSSRPHHMAL</sequence>
<name>A0A505HSP6_ASPNG</name>
<organism evidence="2 3">
    <name type="scientific">Aspergillus niger</name>
    <dbReference type="NCBI Taxonomy" id="5061"/>
    <lineage>
        <taxon>Eukaryota</taxon>
        <taxon>Fungi</taxon>
        <taxon>Dikarya</taxon>
        <taxon>Ascomycota</taxon>
        <taxon>Pezizomycotina</taxon>
        <taxon>Eurotiomycetes</taxon>
        <taxon>Eurotiomycetidae</taxon>
        <taxon>Eurotiales</taxon>
        <taxon>Aspergillaceae</taxon>
        <taxon>Aspergillus</taxon>
        <taxon>Aspergillus subgen. Circumdati</taxon>
    </lineage>
</organism>
<reference evidence="3" key="1">
    <citation type="submission" date="2018-10" db="EMBL/GenBank/DDBJ databases">
        <title>FDA dAtabase for Regulatory Grade micrObial Sequences (FDA-ARGOS): Supporting development and validation of Infectious Disease Dx tests.</title>
        <authorList>
            <person name="Kerrigan L."/>
            <person name="Tallon L."/>
            <person name="Sadzewicz L."/>
            <person name="Sengamalay N."/>
            <person name="Ott S."/>
            <person name="Godinez A."/>
            <person name="Nagaraj S."/>
            <person name="Vavikolanu K."/>
            <person name="Nadendla S."/>
            <person name="George J."/>
            <person name="Sichtig H."/>
        </authorList>
    </citation>
    <scope>NUCLEOTIDE SEQUENCE [LARGE SCALE GENOMIC DNA]</scope>
    <source>
        <strain evidence="3">FDAARGOS_311</strain>
    </source>
</reference>
<evidence type="ECO:0000256" key="1">
    <source>
        <dbReference type="SAM" id="MobiDB-lite"/>
    </source>
</evidence>